<sequence length="368" mass="39420">MHRIAPLLASGLLVSAILTMTGSSFVMPGGDRVSIVVITPPHGDRPILGRSSSVHRLSYYPPSSSSTTTSTTSLATSITTSDDDDDPTNERVASVVPDVTGVTLKMAFDSSDAWGVADGMMISTTTLGKSSYRFTSSSSLDMVHRLRNASDAVLVGRVTVMRDDCSLTVRRGVDLGGPDGRRQPVRVVIDPSLTLMDDDGGGGGGGYAVLNDGFSTIVYHRGTTIARSRAAATTPREHVTLVELIRPHDDIDNIEDDDDDDDDDGKYSSRISPSDVLKDLSSRGLRHVMVEGGPATARAFLEERIVDRAILVRAPMKFDMPVPANMDRNTLTMAGLVMIGTTASGGDTIEHWTLNGSPWPTPQLHQWP</sequence>
<evidence type="ECO:0000313" key="8">
    <source>
        <dbReference type="Proteomes" id="UP001530377"/>
    </source>
</evidence>
<keyword evidence="5" id="KW-0732">Signal</keyword>
<evidence type="ECO:0000256" key="2">
    <source>
        <dbReference type="ARBA" id="ARBA00022857"/>
    </source>
</evidence>
<dbReference type="EMBL" id="JALLPB020000121">
    <property type="protein sequence ID" value="KAL3817047.1"/>
    <property type="molecule type" value="Genomic_DNA"/>
</dbReference>
<protein>
    <recommendedName>
        <fullName evidence="6">Bacterial bifunctional deaminase-reductase C-terminal domain-containing protein</fullName>
    </recommendedName>
</protein>
<reference evidence="7 8" key="1">
    <citation type="submission" date="2024-10" db="EMBL/GenBank/DDBJ databases">
        <title>Updated reference genomes for cyclostephanoid diatoms.</title>
        <authorList>
            <person name="Roberts W.R."/>
            <person name="Alverson A.J."/>
        </authorList>
    </citation>
    <scope>NUCLEOTIDE SEQUENCE [LARGE SCALE GENOMIC DNA]</scope>
    <source>
        <strain evidence="7 8">AJA228-03</strain>
    </source>
</reference>
<dbReference type="SUPFAM" id="SSF53597">
    <property type="entry name" value="Dihydrofolate reductase-like"/>
    <property type="match status" value="1"/>
</dbReference>
<feature type="compositionally biased region" description="Low complexity" evidence="4">
    <location>
        <begin position="63"/>
        <end position="80"/>
    </location>
</feature>
<keyword evidence="8" id="KW-1185">Reference proteome</keyword>
<evidence type="ECO:0000256" key="4">
    <source>
        <dbReference type="SAM" id="MobiDB-lite"/>
    </source>
</evidence>
<keyword evidence="3" id="KW-0560">Oxidoreductase</keyword>
<feature type="region of interest" description="Disordered" evidence="4">
    <location>
        <begin position="58"/>
        <end position="89"/>
    </location>
</feature>
<evidence type="ECO:0000256" key="1">
    <source>
        <dbReference type="ARBA" id="ARBA00005104"/>
    </source>
</evidence>
<feature type="domain" description="Bacterial bifunctional deaminase-reductase C-terminal" evidence="6">
    <location>
        <begin position="124"/>
        <end position="316"/>
    </location>
</feature>
<dbReference type="InterPro" id="IPR002734">
    <property type="entry name" value="RibDG_C"/>
</dbReference>
<evidence type="ECO:0000313" key="7">
    <source>
        <dbReference type="EMBL" id="KAL3817047.1"/>
    </source>
</evidence>
<dbReference type="Pfam" id="PF01872">
    <property type="entry name" value="RibD_C"/>
    <property type="match status" value="1"/>
</dbReference>
<dbReference type="InterPro" id="IPR050765">
    <property type="entry name" value="Riboflavin_Biosynth_HTPR"/>
</dbReference>
<dbReference type="Gene3D" id="3.40.430.10">
    <property type="entry name" value="Dihydrofolate Reductase, subunit A"/>
    <property type="match status" value="1"/>
</dbReference>
<evidence type="ECO:0000256" key="3">
    <source>
        <dbReference type="ARBA" id="ARBA00023002"/>
    </source>
</evidence>
<feature type="compositionally biased region" description="Acidic residues" evidence="4">
    <location>
        <begin position="252"/>
        <end position="264"/>
    </location>
</feature>
<gene>
    <name evidence="7" type="ORF">ACHAXA_002959</name>
</gene>
<feature type="region of interest" description="Disordered" evidence="4">
    <location>
        <begin position="250"/>
        <end position="273"/>
    </location>
</feature>
<comment type="pathway">
    <text evidence="1">Cofactor biosynthesis; riboflavin biosynthesis.</text>
</comment>
<dbReference type="AlphaFoldDB" id="A0ABD3RXU5"/>
<dbReference type="PANTHER" id="PTHR38011">
    <property type="entry name" value="DIHYDROFOLATE REDUCTASE FAMILY PROTEIN (AFU_ORTHOLOGUE AFUA_8G06820)"/>
    <property type="match status" value="1"/>
</dbReference>
<dbReference type="InterPro" id="IPR024072">
    <property type="entry name" value="DHFR-like_dom_sf"/>
</dbReference>
<organism evidence="7 8">
    <name type="scientific">Cyclostephanos tholiformis</name>
    <dbReference type="NCBI Taxonomy" id="382380"/>
    <lineage>
        <taxon>Eukaryota</taxon>
        <taxon>Sar</taxon>
        <taxon>Stramenopiles</taxon>
        <taxon>Ochrophyta</taxon>
        <taxon>Bacillariophyta</taxon>
        <taxon>Coscinodiscophyceae</taxon>
        <taxon>Thalassiosirophycidae</taxon>
        <taxon>Stephanodiscales</taxon>
        <taxon>Stephanodiscaceae</taxon>
        <taxon>Cyclostephanos</taxon>
    </lineage>
</organism>
<name>A0ABD3RXU5_9STRA</name>
<dbReference type="GO" id="GO:0016491">
    <property type="term" value="F:oxidoreductase activity"/>
    <property type="evidence" value="ECO:0007669"/>
    <property type="project" value="UniProtKB-KW"/>
</dbReference>
<accession>A0ABD3RXU5</accession>
<feature type="chain" id="PRO_5044758788" description="Bacterial bifunctional deaminase-reductase C-terminal domain-containing protein" evidence="5">
    <location>
        <begin position="25"/>
        <end position="368"/>
    </location>
</feature>
<proteinExistence type="predicted"/>
<keyword evidence="2" id="KW-0521">NADP</keyword>
<evidence type="ECO:0000259" key="6">
    <source>
        <dbReference type="Pfam" id="PF01872"/>
    </source>
</evidence>
<dbReference type="PANTHER" id="PTHR38011:SF7">
    <property type="entry name" value="2,5-DIAMINO-6-RIBOSYLAMINO-4(3H)-PYRIMIDINONE 5'-PHOSPHATE REDUCTASE"/>
    <property type="match status" value="1"/>
</dbReference>
<comment type="caution">
    <text evidence="7">The sequence shown here is derived from an EMBL/GenBank/DDBJ whole genome shotgun (WGS) entry which is preliminary data.</text>
</comment>
<evidence type="ECO:0000256" key="5">
    <source>
        <dbReference type="SAM" id="SignalP"/>
    </source>
</evidence>
<feature type="signal peptide" evidence="5">
    <location>
        <begin position="1"/>
        <end position="24"/>
    </location>
</feature>
<dbReference type="Proteomes" id="UP001530377">
    <property type="component" value="Unassembled WGS sequence"/>
</dbReference>